<dbReference type="Proteomes" id="UP000317982">
    <property type="component" value="Unassembled WGS sequence"/>
</dbReference>
<feature type="compositionally biased region" description="Pro residues" evidence="1">
    <location>
        <begin position="293"/>
        <end position="304"/>
    </location>
</feature>
<dbReference type="InParanoid" id="A0A545AXM5"/>
<feature type="region of interest" description="Disordered" evidence="1">
    <location>
        <begin position="274"/>
        <end position="304"/>
    </location>
</feature>
<dbReference type="RefSeq" id="WP_142703493.1">
    <property type="nucleotide sequence ID" value="NZ_VIRS01000003.1"/>
</dbReference>
<organism evidence="4 5">
    <name type="scientific">Cryptosporangium phraense</name>
    <dbReference type="NCBI Taxonomy" id="2593070"/>
    <lineage>
        <taxon>Bacteria</taxon>
        <taxon>Bacillati</taxon>
        <taxon>Actinomycetota</taxon>
        <taxon>Actinomycetes</taxon>
        <taxon>Cryptosporangiales</taxon>
        <taxon>Cryptosporangiaceae</taxon>
        <taxon>Cryptosporangium</taxon>
    </lineage>
</organism>
<protein>
    <recommendedName>
        <fullName evidence="3">Cyanobacterial TRADD-N associated 2 transmembrane domain-containing protein</fullName>
    </recommendedName>
</protein>
<feature type="transmembrane region" description="Helical" evidence="2">
    <location>
        <begin position="173"/>
        <end position="196"/>
    </location>
</feature>
<evidence type="ECO:0000256" key="2">
    <source>
        <dbReference type="SAM" id="Phobius"/>
    </source>
</evidence>
<feature type="domain" description="Cyanobacterial TRADD-N associated 2 transmembrane" evidence="3">
    <location>
        <begin position="136"/>
        <end position="206"/>
    </location>
</feature>
<dbReference type="AlphaFoldDB" id="A0A545AXM5"/>
<keyword evidence="2" id="KW-0812">Transmembrane</keyword>
<dbReference type="InterPro" id="IPR048567">
    <property type="entry name" value="CyanoTRADDas_TM"/>
</dbReference>
<keyword evidence="2" id="KW-0472">Membrane</keyword>
<accession>A0A545AXM5</accession>
<evidence type="ECO:0000313" key="5">
    <source>
        <dbReference type="Proteomes" id="UP000317982"/>
    </source>
</evidence>
<keyword evidence="2" id="KW-1133">Transmembrane helix</keyword>
<feature type="transmembrane region" description="Helical" evidence="2">
    <location>
        <begin position="35"/>
        <end position="55"/>
    </location>
</feature>
<feature type="transmembrane region" description="Helical" evidence="2">
    <location>
        <begin position="67"/>
        <end position="87"/>
    </location>
</feature>
<dbReference type="OrthoDB" id="5196590at2"/>
<gene>
    <name evidence="4" type="ORF">FL583_06285</name>
</gene>
<sequence length="304" mass="32183">MAEATTEIPGFLTDRELDDRISDDEHSTRVSARSWGLGLALVGVALGVGGAVVLAPGRDGIAPALPAWAGAAAFLAAAVVVWNLLTVRERTRAERLKERQRSCKQLLAMFEGGVDETVRRLVAFNFQEMDRFVTIALTQAQFSFLASVVAGAAALLVLLGGTTGVLLSDSAATGISTAVLSAVGSMLSGFVSVTFLRTYQMATRQMSYYYGQPLVHCYLLHAEWLAQRFDLESSVKDRLVDATLDASRAAQRHLLDAQRAEIAASAGRRATVLLPSPPAPSPAIVPATAGPVGQPPAPRPRTGS</sequence>
<name>A0A545AXM5_9ACTN</name>
<evidence type="ECO:0000313" key="4">
    <source>
        <dbReference type="EMBL" id="TQS46086.1"/>
    </source>
</evidence>
<proteinExistence type="predicted"/>
<evidence type="ECO:0000256" key="1">
    <source>
        <dbReference type="SAM" id="MobiDB-lite"/>
    </source>
</evidence>
<reference evidence="4 5" key="1">
    <citation type="submission" date="2019-07" db="EMBL/GenBank/DDBJ databases">
        <title>Cryptosporangium phraense sp. nov., isolated from plant litter.</title>
        <authorList>
            <person name="Suriyachadkun C."/>
        </authorList>
    </citation>
    <scope>NUCLEOTIDE SEQUENCE [LARGE SCALE GENOMIC DNA]</scope>
    <source>
        <strain evidence="4 5">A-T 5661</strain>
    </source>
</reference>
<comment type="caution">
    <text evidence="4">The sequence shown here is derived from an EMBL/GenBank/DDBJ whole genome shotgun (WGS) entry which is preliminary data.</text>
</comment>
<feature type="transmembrane region" description="Helical" evidence="2">
    <location>
        <begin position="144"/>
        <end position="167"/>
    </location>
</feature>
<dbReference type="EMBL" id="VIRS01000003">
    <property type="protein sequence ID" value="TQS46086.1"/>
    <property type="molecule type" value="Genomic_DNA"/>
</dbReference>
<keyword evidence="5" id="KW-1185">Reference proteome</keyword>
<evidence type="ECO:0000259" key="3">
    <source>
        <dbReference type="Pfam" id="PF20712"/>
    </source>
</evidence>
<dbReference type="Pfam" id="PF20712">
    <property type="entry name" value="CyanoTRADDas_TM"/>
    <property type="match status" value="1"/>
</dbReference>